<organism evidence="2">
    <name type="scientific">viral metagenome</name>
    <dbReference type="NCBI Taxonomy" id="1070528"/>
    <lineage>
        <taxon>unclassified sequences</taxon>
        <taxon>metagenomes</taxon>
        <taxon>organismal metagenomes</taxon>
    </lineage>
</organism>
<protein>
    <recommendedName>
        <fullName evidence="1">C2H2-type domain-containing protein</fullName>
    </recommendedName>
</protein>
<proteinExistence type="predicted"/>
<dbReference type="PROSITE" id="PS00028">
    <property type="entry name" value="ZINC_FINGER_C2H2_1"/>
    <property type="match status" value="1"/>
</dbReference>
<feature type="domain" description="C2H2-type" evidence="1">
    <location>
        <begin position="88"/>
        <end position="117"/>
    </location>
</feature>
<reference evidence="2" key="1">
    <citation type="journal article" date="2020" name="Nature">
        <title>Giant virus diversity and host interactions through global metagenomics.</title>
        <authorList>
            <person name="Schulz F."/>
            <person name="Roux S."/>
            <person name="Paez-Espino D."/>
            <person name="Jungbluth S."/>
            <person name="Walsh D.A."/>
            <person name="Denef V.J."/>
            <person name="McMahon K.D."/>
            <person name="Konstantinidis K.T."/>
            <person name="Eloe-Fadrosh E.A."/>
            <person name="Kyrpides N.C."/>
            <person name="Woyke T."/>
        </authorList>
    </citation>
    <scope>NUCLEOTIDE SEQUENCE</scope>
    <source>
        <strain evidence="2">GVMAG-M-3300009180-1</strain>
    </source>
</reference>
<dbReference type="InterPro" id="IPR013087">
    <property type="entry name" value="Znf_C2H2_type"/>
</dbReference>
<evidence type="ECO:0000313" key="2">
    <source>
        <dbReference type="EMBL" id="QHT35270.1"/>
    </source>
</evidence>
<sequence>MTEKVPKTASEFLCEPCDFKCFKLSNWNAHISTRKHLDIRQNGPEKCQEYKCEICDVICCKLSKWNRHILTVKHLQNIKRSEKCHTIFACKKCNKSYKSRGSLWNHESRCSHVEPQQDALINRVLSDNLELRNFIVEQSKTIEKIMMQNTEVMSKALESNKIITTNNNITNNNNNKFNINIFLNEQCKDAYNFNEFVKNIEISYEDLENNAQLGFVQGISKIFIDNLRQLGVNERPIHCTDVKREVMYIKDEDKWTKEVDDSKLQKAIQTVSYKSMGKLMEWKQENPDYQDADSEFSKRCLDMQRQSLAGSDRETYYPKVIHVLAKETMVDK</sequence>
<evidence type="ECO:0000259" key="1">
    <source>
        <dbReference type="PROSITE" id="PS50157"/>
    </source>
</evidence>
<dbReference type="EMBL" id="MN739016">
    <property type="protein sequence ID" value="QHT35270.1"/>
    <property type="molecule type" value="Genomic_DNA"/>
</dbReference>
<dbReference type="AlphaFoldDB" id="A0A6C0F5R2"/>
<dbReference type="SMART" id="SM00355">
    <property type="entry name" value="ZnF_C2H2"/>
    <property type="match status" value="3"/>
</dbReference>
<dbReference type="PROSITE" id="PS50157">
    <property type="entry name" value="ZINC_FINGER_C2H2_2"/>
    <property type="match status" value="1"/>
</dbReference>
<name>A0A6C0F5R2_9ZZZZ</name>
<accession>A0A6C0F5R2</accession>